<keyword evidence="1" id="KW-0175">Coiled coil</keyword>
<organism evidence="3 4">
    <name type="scientific">Giardia intestinalis (strain ATCC 50581 / GS clone H7)</name>
    <name type="common">Giardia lamblia</name>
    <dbReference type="NCBI Taxonomy" id="598745"/>
    <lineage>
        <taxon>Eukaryota</taxon>
        <taxon>Metamonada</taxon>
        <taxon>Diplomonadida</taxon>
        <taxon>Hexamitidae</taxon>
        <taxon>Giardiinae</taxon>
        <taxon>Giardia</taxon>
    </lineage>
</organism>
<feature type="coiled-coil region" evidence="1">
    <location>
        <begin position="68"/>
        <end position="128"/>
    </location>
</feature>
<sequence>MQKVKRPQYIARKEHARYLNELERQVVSKGMEVDKMRKDIELQEKRLAITPDFAITFVEKQAQLTKYHADLDLINKRLDEELKKLRDTPIEDRATAAQETYAQHLADLDEKIAKAREFKATLETHQKDIDEKKLLLDTKASDVEAAKVNDSEKRSKIEASKQILAGLRPKLEAERSSVEAKLHTQKRESEKIARTLERRNTYMKGVQRHLKENSIAIMTEQVKRLLEDFRTHTPEFMAARTEFVYTRRKYLEASGTPLIVYDPPPRVIIGEGELWEKIDAEARELEAKLETEIADKEVGDAKDHMSENDSSAVNAQIDCCPADSEFEARQIEEHVADEPLPLVEEEQKSNCAPDDQ</sequence>
<accession>C6LSN2</accession>
<dbReference type="EMBL" id="ACGJ01002198">
    <property type="protein sequence ID" value="EET00971.1"/>
    <property type="molecule type" value="Genomic_DNA"/>
</dbReference>
<dbReference type="OrthoDB" id="10257629at2759"/>
<gene>
    <name evidence="3" type="ORF">GL50581_1772</name>
</gene>
<proteinExistence type="predicted"/>
<dbReference type="AlphaFoldDB" id="C6LSN2"/>
<reference evidence="3 4" key="1">
    <citation type="journal article" date="2009" name="PLoS Pathog.">
        <title>Draft genome sequencing of giardia intestinalis assemblage B isolate GS: is human giardiasis caused by two different species?</title>
        <authorList>
            <person name="Franzen O."/>
            <person name="Jerlstrom-Hultqvist J."/>
            <person name="Castro E."/>
            <person name="Sherwood E."/>
            <person name="Ankarklev J."/>
            <person name="Reiner D.S."/>
            <person name="Palm D."/>
            <person name="Andersson J.O."/>
            <person name="Andersson B."/>
            <person name="Svard S.G."/>
        </authorList>
    </citation>
    <scope>NUCLEOTIDE SEQUENCE [LARGE SCALE GENOMIC DNA]</scope>
    <source>
        <strain evidence="4">ATCC 50581 / GS clone H7</strain>
    </source>
</reference>
<dbReference type="VEuPathDB" id="GiardiaDB:GL50581_1772"/>
<name>C6LSN2_GIAIB</name>
<evidence type="ECO:0000256" key="2">
    <source>
        <dbReference type="SAM" id="MobiDB-lite"/>
    </source>
</evidence>
<evidence type="ECO:0000256" key="1">
    <source>
        <dbReference type="SAM" id="Coils"/>
    </source>
</evidence>
<dbReference type="Proteomes" id="UP000002488">
    <property type="component" value="Unassembled WGS sequence"/>
</dbReference>
<comment type="caution">
    <text evidence="3">The sequence shown here is derived from an EMBL/GenBank/DDBJ whole genome shotgun (WGS) entry which is preliminary data.</text>
</comment>
<protein>
    <submittedName>
        <fullName evidence="3">Uncharacterized protein</fullName>
    </submittedName>
</protein>
<evidence type="ECO:0000313" key="3">
    <source>
        <dbReference type="EMBL" id="EET00971.1"/>
    </source>
</evidence>
<evidence type="ECO:0000313" key="4">
    <source>
        <dbReference type="Proteomes" id="UP000002488"/>
    </source>
</evidence>
<dbReference type="OMA" id="ERRNTYM"/>
<feature type="region of interest" description="Disordered" evidence="2">
    <location>
        <begin position="335"/>
        <end position="356"/>
    </location>
</feature>